<dbReference type="EMBL" id="LAZR01020258">
    <property type="protein sequence ID" value="KKL89540.1"/>
    <property type="molecule type" value="Genomic_DNA"/>
</dbReference>
<protein>
    <submittedName>
        <fullName evidence="1">Uncharacterized protein</fullName>
    </submittedName>
</protein>
<reference evidence="1" key="1">
    <citation type="journal article" date="2015" name="Nature">
        <title>Complex archaea that bridge the gap between prokaryotes and eukaryotes.</title>
        <authorList>
            <person name="Spang A."/>
            <person name="Saw J.H."/>
            <person name="Jorgensen S.L."/>
            <person name="Zaremba-Niedzwiedzka K."/>
            <person name="Martijn J."/>
            <person name="Lind A.E."/>
            <person name="van Eijk R."/>
            <person name="Schleper C."/>
            <person name="Guy L."/>
            <person name="Ettema T.J."/>
        </authorList>
    </citation>
    <scope>NUCLEOTIDE SEQUENCE</scope>
</reference>
<organism evidence="1">
    <name type="scientific">marine sediment metagenome</name>
    <dbReference type="NCBI Taxonomy" id="412755"/>
    <lineage>
        <taxon>unclassified sequences</taxon>
        <taxon>metagenomes</taxon>
        <taxon>ecological metagenomes</taxon>
    </lineage>
</organism>
<dbReference type="AlphaFoldDB" id="A0A0F9I6W5"/>
<evidence type="ECO:0000313" key="1">
    <source>
        <dbReference type="EMBL" id="KKL89540.1"/>
    </source>
</evidence>
<comment type="caution">
    <text evidence="1">The sequence shown here is derived from an EMBL/GenBank/DDBJ whole genome shotgun (WGS) entry which is preliminary data.</text>
</comment>
<accession>A0A0F9I6W5</accession>
<sequence>MTDKDERRITNAMLGKMTFGVLDILLEYVRHMEKTAYKEGYSAGYSEGMKDPSGLHKPG</sequence>
<gene>
    <name evidence="1" type="ORF">LCGC14_1913690</name>
</gene>
<proteinExistence type="predicted"/>
<name>A0A0F9I6W5_9ZZZZ</name>